<sequence>MEGFLEYFQYILPIFPIPASCVGGCSTQLSMDLWRWKEMTSQRVLTSNTRYFQTLSTQPLFQQTNMRMYGEENMKYMAAKYPWKSFEEAKLKKKKIDVILNTAFIVKPQKTKCFEFGKCFSAAKKIFEKGLTSSKISKTNILETILEESIILRSKGSMVGNNTWKRCGIVFEKSDCNDVDSD</sequence>
<gene>
    <name evidence="1" type="ORF">L3Y34_011455</name>
</gene>
<dbReference type="EMBL" id="CP090896">
    <property type="protein sequence ID" value="ULT81513.1"/>
    <property type="molecule type" value="Genomic_DNA"/>
</dbReference>
<protein>
    <submittedName>
        <fullName evidence="1">Uncharacterized protein</fullName>
    </submittedName>
</protein>
<organism evidence="1 2">
    <name type="scientific">Caenorhabditis briggsae</name>
    <dbReference type="NCBI Taxonomy" id="6238"/>
    <lineage>
        <taxon>Eukaryota</taxon>
        <taxon>Metazoa</taxon>
        <taxon>Ecdysozoa</taxon>
        <taxon>Nematoda</taxon>
        <taxon>Chromadorea</taxon>
        <taxon>Rhabditida</taxon>
        <taxon>Rhabditina</taxon>
        <taxon>Rhabditomorpha</taxon>
        <taxon>Rhabditoidea</taxon>
        <taxon>Rhabditidae</taxon>
        <taxon>Peloderinae</taxon>
        <taxon>Caenorhabditis</taxon>
    </lineage>
</organism>
<proteinExistence type="predicted"/>
<name>A0AAE8ZSV8_CAEBR</name>
<evidence type="ECO:0000313" key="1">
    <source>
        <dbReference type="EMBL" id="ULT81513.1"/>
    </source>
</evidence>
<reference evidence="1 2" key="1">
    <citation type="submission" date="2022-05" db="EMBL/GenBank/DDBJ databases">
        <title>Chromosome-level reference genomes for two strains of Caenorhabditis briggsae: an improved platform for comparative genomics.</title>
        <authorList>
            <person name="Stevens L."/>
            <person name="Andersen E.C."/>
        </authorList>
    </citation>
    <scope>NUCLEOTIDE SEQUENCE [LARGE SCALE GENOMIC DNA]</scope>
    <source>
        <strain evidence="1">QX1410_ONT</strain>
        <tissue evidence="1">Whole-organism</tissue>
    </source>
</reference>
<dbReference type="AlphaFoldDB" id="A0AAE8ZSV8"/>
<accession>A0AAE8ZSV8</accession>
<dbReference type="Proteomes" id="UP000827892">
    <property type="component" value="Chromosome X"/>
</dbReference>
<evidence type="ECO:0000313" key="2">
    <source>
        <dbReference type="Proteomes" id="UP000827892"/>
    </source>
</evidence>